<sequence length="174" mass="19841">VFLVTAFVLVIIISGLFRGVWRSHLQDAVRPHLDQYLVYIQQDIGSPPDVNAAKALTERLPIDIAIIGPSGQWSSLADGLKTERLEIYRRHRQRDDLVEYGEYQDRFFLRLTDGSSRIYIITDPLAETHRDLMALGLLICFVLAALFAGYWCIRWLVKPVETLENGVRRIGSGE</sequence>
<reference evidence="2" key="1">
    <citation type="submission" date="2018-05" db="EMBL/GenBank/DDBJ databases">
        <authorList>
            <person name="Lanie J.A."/>
            <person name="Ng W.-L."/>
            <person name="Kazmierczak K.M."/>
            <person name="Andrzejewski T.M."/>
            <person name="Davidsen T.M."/>
            <person name="Wayne K.J."/>
            <person name="Tettelin H."/>
            <person name="Glass J.I."/>
            <person name="Rusch D."/>
            <person name="Podicherti R."/>
            <person name="Tsui H.-C.T."/>
            <person name="Winkler M.E."/>
        </authorList>
    </citation>
    <scope>NUCLEOTIDE SEQUENCE</scope>
</reference>
<dbReference type="EMBL" id="UINC01163825">
    <property type="protein sequence ID" value="SVD64340.1"/>
    <property type="molecule type" value="Genomic_DNA"/>
</dbReference>
<keyword evidence="1" id="KW-1133">Transmembrane helix</keyword>
<gene>
    <name evidence="2" type="ORF">METZ01_LOCUS417194</name>
</gene>
<evidence type="ECO:0000313" key="2">
    <source>
        <dbReference type="EMBL" id="SVD64340.1"/>
    </source>
</evidence>
<dbReference type="AlphaFoldDB" id="A0A382X0I6"/>
<feature type="non-terminal residue" evidence="2">
    <location>
        <position position="1"/>
    </location>
</feature>
<keyword evidence="1" id="KW-0812">Transmembrane</keyword>
<organism evidence="2">
    <name type="scientific">marine metagenome</name>
    <dbReference type="NCBI Taxonomy" id="408172"/>
    <lineage>
        <taxon>unclassified sequences</taxon>
        <taxon>metagenomes</taxon>
        <taxon>ecological metagenomes</taxon>
    </lineage>
</organism>
<keyword evidence="1" id="KW-0472">Membrane</keyword>
<proteinExistence type="predicted"/>
<accession>A0A382X0I6</accession>
<name>A0A382X0I6_9ZZZZ</name>
<protein>
    <submittedName>
        <fullName evidence="2">Uncharacterized protein</fullName>
    </submittedName>
</protein>
<evidence type="ECO:0000256" key="1">
    <source>
        <dbReference type="SAM" id="Phobius"/>
    </source>
</evidence>
<feature type="non-terminal residue" evidence="2">
    <location>
        <position position="174"/>
    </location>
</feature>
<feature type="transmembrane region" description="Helical" evidence="1">
    <location>
        <begin position="132"/>
        <end position="153"/>
    </location>
</feature>